<dbReference type="SMART" id="SM00642">
    <property type="entry name" value="Aamy"/>
    <property type="match status" value="1"/>
</dbReference>
<keyword evidence="2" id="KW-0378">Hydrolase</keyword>
<evidence type="ECO:0000313" key="6">
    <source>
        <dbReference type="Proteomes" id="UP000322110"/>
    </source>
</evidence>
<comment type="caution">
    <text evidence="5">The sequence shown here is derived from an EMBL/GenBank/DDBJ whole genome shotgun (WGS) entry which is preliminary data.</text>
</comment>
<gene>
    <name evidence="5" type="ORF">F0Q34_16600</name>
</gene>
<dbReference type="AlphaFoldDB" id="A0A5B2TDI6"/>
<evidence type="ECO:0000256" key="1">
    <source>
        <dbReference type="ARBA" id="ARBA00008061"/>
    </source>
</evidence>
<dbReference type="Gene3D" id="3.20.20.80">
    <property type="entry name" value="Glycosidases"/>
    <property type="match status" value="1"/>
</dbReference>
<dbReference type="EMBL" id="VUKA01000011">
    <property type="protein sequence ID" value="KAA2212144.1"/>
    <property type="molecule type" value="Genomic_DNA"/>
</dbReference>
<feature type="domain" description="Glycosyl hydrolase family 13 catalytic" evidence="4">
    <location>
        <begin position="14"/>
        <end position="404"/>
    </location>
</feature>
<organism evidence="5 6">
    <name type="scientific">Teichococcus oryzae</name>
    <dbReference type="NCBI Taxonomy" id="1608942"/>
    <lineage>
        <taxon>Bacteria</taxon>
        <taxon>Pseudomonadati</taxon>
        <taxon>Pseudomonadota</taxon>
        <taxon>Alphaproteobacteria</taxon>
        <taxon>Acetobacterales</taxon>
        <taxon>Roseomonadaceae</taxon>
        <taxon>Roseomonas</taxon>
    </lineage>
</organism>
<dbReference type="FunFam" id="3.90.400.10:FF:000002">
    <property type="entry name" value="Sucrose isomerase"/>
    <property type="match status" value="1"/>
</dbReference>
<accession>A0A5B2TDI6</accession>
<dbReference type="InterPro" id="IPR006047">
    <property type="entry name" value="GH13_cat_dom"/>
</dbReference>
<keyword evidence="3" id="KW-0326">Glycosidase</keyword>
<dbReference type="Gene3D" id="2.60.40.1180">
    <property type="entry name" value="Golgi alpha-mannosidase II"/>
    <property type="match status" value="1"/>
</dbReference>
<dbReference type="CDD" id="cd11330">
    <property type="entry name" value="AmyAc_OligoGlu"/>
    <property type="match status" value="1"/>
</dbReference>
<name>A0A5B2TDI6_9PROT</name>
<dbReference type="PANTHER" id="PTHR10357">
    <property type="entry name" value="ALPHA-AMYLASE FAMILY MEMBER"/>
    <property type="match status" value="1"/>
</dbReference>
<dbReference type="Pfam" id="PF00128">
    <property type="entry name" value="Alpha-amylase"/>
    <property type="match status" value="1"/>
</dbReference>
<evidence type="ECO:0000256" key="2">
    <source>
        <dbReference type="ARBA" id="ARBA00022801"/>
    </source>
</evidence>
<dbReference type="SUPFAM" id="SSF51445">
    <property type="entry name" value="(Trans)glycosidases"/>
    <property type="match status" value="1"/>
</dbReference>
<dbReference type="InterPro" id="IPR017853">
    <property type="entry name" value="GH"/>
</dbReference>
<sequence>MTGAEWWRGAVLYQIYPRSFADSNGDGIGDLKGIEARLEYVAGLGVDAIWICPFYASPGKDFGYDISDHVAIDPQFGSLEDFDRVLAKAHRLGLRVLLDLVGGHTSDRHPWFQRSRMSRDSVEADWYVWADPSPDGTPPNNWLSVFGGPAWKWDPLRRQYYLHHFLDSQPSLNLASPGALDAMLEVGEFWLKRGVDGFRLDAIDFLAHDPALRNNPARPTADGRTPAKLFGLQSHDHDMMHPDTLAILGRIRALTDRYPGTATLGEISSQDGAFDRIRRYTSGEGRLHMAYTLRPLRGGFDHATVEGLIDAASADTAGEGWPCWSFSNHDVERAASRWKPVGAKERDPRFLRLLAMLLLSLRGSVCLYQGEELGLPEAELALEDIRDPFGLTYWPEFRGRDGSRTPMPWEAAMPNAGFSAGKPWLPVPEAHRALAVDRQEADAGSLLQMWRRALGLRRACPALVRGTQRRLDLPAPLVGLVRDYAGQSVLAVFNLSAEPVRLKLHELSGATPLPDVAGLGARIGMEDAGGIAMLPPFGALLAQLDTAQAPVRPLELQHG</sequence>
<dbReference type="GO" id="GO:0009313">
    <property type="term" value="P:oligosaccharide catabolic process"/>
    <property type="evidence" value="ECO:0007669"/>
    <property type="project" value="TreeGrafter"/>
</dbReference>
<dbReference type="InterPro" id="IPR013780">
    <property type="entry name" value="Glyco_hydro_b"/>
</dbReference>
<evidence type="ECO:0000256" key="3">
    <source>
        <dbReference type="ARBA" id="ARBA00023295"/>
    </source>
</evidence>
<dbReference type="Proteomes" id="UP000322110">
    <property type="component" value="Unassembled WGS sequence"/>
</dbReference>
<reference evidence="5 6" key="1">
    <citation type="journal article" date="2015" name="Int. J. Syst. Evol. Microbiol.">
        <title>Roseomonas oryzae sp. nov., isolated from paddy rhizosphere soil.</title>
        <authorList>
            <person name="Ramaprasad E.V."/>
            <person name="Sasikala Ch."/>
            <person name="Ramana Ch.V."/>
        </authorList>
    </citation>
    <scope>NUCLEOTIDE SEQUENCE [LARGE SCALE GENOMIC DNA]</scope>
    <source>
        <strain evidence="5 6">KCTC 42542</strain>
    </source>
</reference>
<evidence type="ECO:0000259" key="4">
    <source>
        <dbReference type="SMART" id="SM00642"/>
    </source>
</evidence>
<dbReference type="OrthoDB" id="9805159at2"/>
<dbReference type="GO" id="GO:0004556">
    <property type="term" value="F:alpha-amylase activity"/>
    <property type="evidence" value="ECO:0007669"/>
    <property type="project" value="TreeGrafter"/>
</dbReference>
<dbReference type="Gene3D" id="3.90.400.10">
    <property type="entry name" value="Oligo-1,6-glucosidase, Domain 2"/>
    <property type="match status" value="1"/>
</dbReference>
<dbReference type="InterPro" id="IPR045857">
    <property type="entry name" value="O16G_dom_2"/>
</dbReference>
<evidence type="ECO:0000313" key="5">
    <source>
        <dbReference type="EMBL" id="KAA2212144.1"/>
    </source>
</evidence>
<protein>
    <submittedName>
        <fullName evidence="5">Alpha-glucosidase</fullName>
    </submittedName>
</protein>
<proteinExistence type="inferred from homology"/>
<dbReference type="PANTHER" id="PTHR10357:SF179">
    <property type="entry name" value="NEUTRAL AND BASIC AMINO ACID TRANSPORT PROTEIN RBAT"/>
    <property type="match status" value="1"/>
</dbReference>
<keyword evidence="6" id="KW-1185">Reference proteome</keyword>
<comment type="similarity">
    <text evidence="1">Belongs to the glycosyl hydrolase 13 family.</text>
</comment>